<name>A0ABQ2KCE8_9NOCA</name>
<sequence>MVTTIVVILIVWVVLSVPISLLAARMLRDEPSGHRDSAPTSKDESHPGRSFR</sequence>
<proteinExistence type="predicted"/>
<keyword evidence="2" id="KW-0472">Membrane</keyword>
<accession>A0ABQ2KCE8</accession>
<feature type="transmembrane region" description="Helical" evidence="2">
    <location>
        <begin position="6"/>
        <end position="27"/>
    </location>
</feature>
<dbReference type="Proteomes" id="UP000658127">
    <property type="component" value="Unassembled WGS sequence"/>
</dbReference>
<keyword evidence="2" id="KW-0812">Transmembrane</keyword>
<evidence type="ECO:0000313" key="3">
    <source>
        <dbReference type="EMBL" id="GGN78029.1"/>
    </source>
</evidence>
<evidence type="ECO:0000256" key="2">
    <source>
        <dbReference type="SAM" id="Phobius"/>
    </source>
</evidence>
<gene>
    <name evidence="3" type="ORF">GCM10011610_25150</name>
</gene>
<keyword evidence="2" id="KW-1133">Transmembrane helix</keyword>
<feature type="region of interest" description="Disordered" evidence="1">
    <location>
        <begin position="30"/>
        <end position="52"/>
    </location>
</feature>
<evidence type="ECO:0000313" key="4">
    <source>
        <dbReference type="Proteomes" id="UP000658127"/>
    </source>
</evidence>
<evidence type="ECO:0000256" key="1">
    <source>
        <dbReference type="SAM" id="MobiDB-lite"/>
    </source>
</evidence>
<organism evidence="3 4">
    <name type="scientific">Nocardia rhizosphaerihabitans</name>
    <dbReference type="NCBI Taxonomy" id="1691570"/>
    <lineage>
        <taxon>Bacteria</taxon>
        <taxon>Bacillati</taxon>
        <taxon>Actinomycetota</taxon>
        <taxon>Actinomycetes</taxon>
        <taxon>Mycobacteriales</taxon>
        <taxon>Nocardiaceae</taxon>
        <taxon>Nocardia</taxon>
    </lineage>
</organism>
<comment type="caution">
    <text evidence="3">The sequence shown here is derived from an EMBL/GenBank/DDBJ whole genome shotgun (WGS) entry which is preliminary data.</text>
</comment>
<protein>
    <submittedName>
        <fullName evidence="3">Uncharacterized protein</fullName>
    </submittedName>
</protein>
<reference evidence="4" key="1">
    <citation type="journal article" date="2019" name="Int. J. Syst. Evol. Microbiol.">
        <title>The Global Catalogue of Microorganisms (GCM) 10K type strain sequencing project: providing services to taxonomists for standard genome sequencing and annotation.</title>
        <authorList>
            <consortium name="The Broad Institute Genomics Platform"/>
            <consortium name="The Broad Institute Genome Sequencing Center for Infectious Disease"/>
            <person name="Wu L."/>
            <person name="Ma J."/>
        </authorList>
    </citation>
    <scope>NUCLEOTIDE SEQUENCE [LARGE SCALE GENOMIC DNA]</scope>
    <source>
        <strain evidence="4">CGMCC 4.7329</strain>
    </source>
</reference>
<dbReference type="RefSeq" id="WP_189027206.1">
    <property type="nucleotide sequence ID" value="NZ_BMNE01000002.1"/>
</dbReference>
<keyword evidence="4" id="KW-1185">Reference proteome</keyword>
<dbReference type="EMBL" id="BMNE01000002">
    <property type="protein sequence ID" value="GGN78029.1"/>
    <property type="molecule type" value="Genomic_DNA"/>
</dbReference>